<proteinExistence type="predicted"/>
<sequence>MGFVASYRPIAQPRRERIAEIMKGADPRLRCLAAVCADVGGEQKFSGLVCLFGGLAEVMDSDAGMAWLLADAAGPCLTGDQRAMVFVELGCGENHLAIERILNAVVENGCPLSTAVLAALTEWLDLYVGSPEERLLRDLVLQVRAQRPDFESGQHCD</sequence>
<dbReference type="EMBL" id="CP015271">
    <property type="protein sequence ID" value="ASL18487.1"/>
    <property type="molecule type" value="Genomic_DNA"/>
</dbReference>
<geneLocation type="plasmid" evidence="1 3">
    <name>unnamed 4</name>
</geneLocation>
<dbReference type="EMBL" id="JASZZX010000078">
    <property type="protein sequence ID" value="MDM3930364.1"/>
    <property type="molecule type" value="Genomic_DNA"/>
</dbReference>
<evidence type="ECO:0000313" key="4">
    <source>
        <dbReference type="Proteomes" id="UP001529272"/>
    </source>
</evidence>
<keyword evidence="4" id="KW-1185">Reference proteome</keyword>
<accession>A0A220Y433</accession>
<dbReference type="Proteomes" id="UP001529272">
    <property type="component" value="Unassembled WGS sequence"/>
</dbReference>
<reference evidence="2" key="2">
    <citation type="submission" date="2023-06" db="EMBL/GenBank/DDBJ databases">
        <title>Itaconate inhibition of nontuberculous mycobacteria.</title>
        <authorList>
            <person name="Breen P."/>
            <person name="Zimbric M."/>
            <person name="Caverly L."/>
        </authorList>
    </citation>
    <scope>NUCLEOTIDE SEQUENCE</scope>
    <source>
        <strain evidence="2">FLAC1071</strain>
    </source>
</reference>
<organism evidence="1 3">
    <name type="scientific">Mycobacterium intracellulare subsp. chimaera</name>
    <dbReference type="NCBI Taxonomy" id="222805"/>
    <lineage>
        <taxon>Bacteria</taxon>
        <taxon>Bacillati</taxon>
        <taxon>Actinomycetota</taxon>
        <taxon>Actinomycetes</taxon>
        <taxon>Mycobacteriales</taxon>
        <taxon>Mycobacteriaceae</taxon>
        <taxon>Mycobacterium</taxon>
        <taxon>Mycobacterium avium complex (MAC)</taxon>
    </lineage>
</organism>
<evidence type="ECO:0000313" key="2">
    <source>
        <dbReference type="EMBL" id="MDM3930364.1"/>
    </source>
</evidence>
<evidence type="ECO:0000313" key="3">
    <source>
        <dbReference type="Proteomes" id="UP000198286"/>
    </source>
</evidence>
<dbReference type="RefSeq" id="WP_225332459.1">
    <property type="nucleotide sequence ID" value="NZ_CP012888.2"/>
</dbReference>
<gene>
    <name evidence="1" type="ORF">MYCOZU2_06142</name>
    <name evidence="2" type="ORF">QRB35_31030</name>
</gene>
<keyword evidence="1" id="KW-0614">Plasmid</keyword>
<reference evidence="2" key="3">
    <citation type="submission" date="2023-06" db="EMBL/GenBank/DDBJ databases">
        <authorList>
            <person name="Spilker T."/>
        </authorList>
    </citation>
    <scope>NUCLEOTIDE SEQUENCE</scope>
    <source>
        <strain evidence="2">FLAC1071</strain>
    </source>
</reference>
<reference evidence="1 3" key="1">
    <citation type="journal article" date="2017" name="Lancet Infect. Dis.">
        <title>Global outbreak of severe Mycobacterium chimaera disease after cardiac surgery: a molecular epidemiological study.</title>
        <authorList>
            <person name="van Ingen J."/>
            <person name="Kohl T."/>
            <person name="Kranzer K."/>
            <person name="Hasse B."/>
            <person name="Keller P."/>
            <person name="Szafranska A."/>
            <person name="Hillemann D."/>
            <person name="Chand M."/>
            <person name="Schreiber P."/>
            <person name="Sommerstein R."/>
            <person name="Berger C."/>
            <person name="Genoni M."/>
            <person name="Ruegg C."/>
            <person name="Troillet N."/>
            <person name="Widmer A.F."/>
            <person name="Becker S.L."/>
            <person name="Herrmann M."/>
            <person name="Eckmanns T."/>
            <person name="Haller S."/>
            <person name="Hoeller C."/>
            <person name="Debast S.B."/>
            <person name="Wolfhagen M.J."/>
            <person name="Hopman J."/>
            <person name="Kluytmans J."/>
            <person name="Langelaar M."/>
            <person name="Notermans D.W."/>
            <person name="ten Oever J."/>
            <person name="van den Barselaar P."/>
            <person name="Vonk A.B.A."/>
            <person name="Vos M.C."/>
            <person name="Ahmed N."/>
            <person name="Brown T."/>
            <person name="Crook D."/>
            <person name="Lamagni T."/>
            <person name="Phin N."/>
            <person name="Smith E.G."/>
            <person name="Zambon M."/>
            <person name="Serr A."/>
            <person name="Goetting T."/>
            <person name="Ebner W."/>
            <person name="Thuermer A."/>
            <person name="Utpatel C."/>
            <person name="Sproer C."/>
            <person name="Bunk B."/>
            <person name="Nubel U."/>
            <person name="Bloemberg G."/>
            <person name="Bottger E."/>
            <person name="Niemann S."/>
            <person name="Wagner D."/>
            <person name="Sax H."/>
        </authorList>
    </citation>
    <scope>NUCLEOTIDE SEQUENCE [LARGE SCALE GENOMIC DNA]</scope>
    <source>
        <strain evidence="1 3">ZUERICH-2</strain>
        <plasmid evidence="1 3">unnamed 4</plasmid>
    </source>
</reference>
<dbReference type="AlphaFoldDB" id="A0A220Y433"/>
<protein>
    <submittedName>
        <fullName evidence="1">Uncharacterized protein</fullName>
    </submittedName>
</protein>
<dbReference type="Proteomes" id="UP000198286">
    <property type="component" value="Plasmid unnamed 4"/>
</dbReference>
<evidence type="ECO:0000313" key="1">
    <source>
        <dbReference type="EMBL" id="ASL18487.1"/>
    </source>
</evidence>
<name>A0A220Y433_MYCIT</name>